<feature type="chain" id="PRO_5025671274" description="DDE Tnp4 domain-containing protein" evidence="3">
    <location>
        <begin position="17"/>
        <end position="281"/>
    </location>
</feature>
<keyword evidence="2" id="KW-0479">Metal-binding</keyword>
<dbReference type="AlphaFoldDB" id="A0A6A4VLA5"/>
<proteinExistence type="predicted"/>
<evidence type="ECO:0000256" key="1">
    <source>
        <dbReference type="ARBA" id="ARBA00001968"/>
    </source>
</evidence>
<keyword evidence="3" id="KW-0732">Signal</keyword>
<evidence type="ECO:0000313" key="5">
    <source>
        <dbReference type="EMBL" id="KAF0295306.1"/>
    </source>
</evidence>
<dbReference type="InterPro" id="IPR027806">
    <property type="entry name" value="HARBI1_dom"/>
</dbReference>
<dbReference type="Proteomes" id="UP000440578">
    <property type="component" value="Unassembled WGS sequence"/>
</dbReference>
<gene>
    <name evidence="5" type="ORF">FJT64_007137</name>
</gene>
<comment type="cofactor">
    <cofactor evidence="1">
        <name>a divalent metal cation</name>
        <dbReference type="ChEBI" id="CHEBI:60240"/>
    </cofactor>
</comment>
<dbReference type="Pfam" id="PF13359">
    <property type="entry name" value="DDE_Tnp_4"/>
    <property type="match status" value="1"/>
</dbReference>
<evidence type="ECO:0000259" key="4">
    <source>
        <dbReference type="Pfam" id="PF13359"/>
    </source>
</evidence>
<comment type="caution">
    <text evidence="5">The sequence shown here is derived from an EMBL/GenBank/DDBJ whole genome shotgun (WGS) entry which is preliminary data.</text>
</comment>
<evidence type="ECO:0000256" key="2">
    <source>
        <dbReference type="ARBA" id="ARBA00022723"/>
    </source>
</evidence>
<reference evidence="5 6" key="1">
    <citation type="submission" date="2019-07" db="EMBL/GenBank/DDBJ databases">
        <title>Draft genome assembly of a fouling barnacle, Amphibalanus amphitrite (Darwin, 1854): The first reference genome for Thecostraca.</title>
        <authorList>
            <person name="Kim W."/>
        </authorList>
    </citation>
    <scope>NUCLEOTIDE SEQUENCE [LARGE SCALE GENOMIC DNA]</scope>
    <source>
        <strain evidence="5">SNU_AA5</strain>
        <tissue evidence="5">Soma without cirri and trophi</tissue>
    </source>
</reference>
<name>A0A6A4VLA5_AMPAM</name>
<dbReference type="OrthoDB" id="6364049at2759"/>
<dbReference type="GO" id="GO:0046872">
    <property type="term" value="F:metal ion binding"/>
    <property type="evidence" value="ECO:0007669"/>
    <property type="project" value="UniProtKB-KW"/>
</dbReference>
<evidence type="ECO:0000256" key="3">
    <source>
        <dbReference type="SAM" id="SignalP"/>
    </source>
</evidence>
<keyword evidence="6" id="KW-1185">Reference proteome</keyword>
<evidence type="ECO:0000313" key="6">
    <source>
        <dbReference type="Proteomes" id="UP000440578"/>
    </source>
</evidence>
<organism evidence="5 6">
    <name type="scientific">Amphibalanus amphitrite</name>
    <name type="common">Striped barnacle</name>
    <name type="synonym">Balanus amphitrite</name>
    <dbReference type="NCBI Taxonomy" id="1232801"/>
    <lineage>
        <taxon>Eukaryota</taxon>
        <taxon>Metazoa</taxon>
        <taxon>Ecdysozoa</taxon>
        <taxon>Arthropoda</taxon>
        <taxon>Crustacea</taxon>
        <taxon>Multicrustacea</taxon>
        <taxon>Cirripedia</taxon>
        <taxon>Thoracica</taxon>
        <taxon>Thoracicalcarea</taxon>
        <taxon>Balanomorpha</taxon>
        <taxon>Balanoidea</taxon>
        <taxon>Balanidae</taxon>
        <taxon>Amphibalaninae</taxon>
        <taxon>Amphibalanus</taxon>
    </lineage>
</organism>
<sequence length="281" mass="30373">MVTIMVTSVTLIYARAWLTAPLASDAPLADLQLYRDLQRFQAVDQPVADAALAVLRRHTAYLKPQTVVLSLASGTATADQRQALAAALLSQPNTTEPEDVQLCLTNNTQLADLVTDDSWLLFQLLQLALRPWLEQPMRGARATAELDAVLPASTPREMTLRRRLPNQVGDAVQCGGGGCIDGTHLQLMVPAERRATYMNRKGYTSINCMAVAGPDRQFFSVALHCTGRVHDARVYATSGLEDSACFALHNLCIMAGDDGEWLEQMPLVDAPAPANAEAGCG</sequence>
<accession>A0A6A4VLA5</accession>
<protein>
    <recommendedName>
        <fullName evidence="4">DDE Tnp4 domain-containing protein</fullName>
    </recommendedName>
</protein>
<feature type="signal peptide" evidence="3">
    <location>
        <begin position="1"/>
        <end position="16"/>
    </location>
</feature>
<feature type="domain" description="DDE Tnp4" evidence="4">
    <location>
        <begin position="180"/>
        <end position="244"/>
    </location>
</feature>
<dbReference type="EMBL" id="VIIS01001627">
    <property type="protein sequence ID" value="KAF0295306.1"/>
    <property type="molecule type" value="Genomic_DNA"/>
</dbReference>